<dbReference type="AlphaFoldDB" id="A0A918VNA3"/>
<organism evidence="2 3">
    <name type="scientific">Arenicella chitinivorans</name>
    <dbReference type="NCBI Taxonomy" id="1329800"/>
    <lineage>
        <taxon>Bacteria</taxon>
        <taxon>Pseudomonadati</taxon>
        <taxon>Pseudomonadota</taxon>
        <taxon>Gammaproteobacteria</taxon>
        <taxon>Arenicellales</taxon>
        <taxon>Arenicellaceae</taxon>
        <taxon>Arenicella</taxon>
    </lineage>
</organism>
<dbReference type="Pfam" id="PF05960">
    <property type="entry name" value="DUF885"/>
    <property type="match status" value="1"/>
</dbReference>
<reference evidence="2" key="1">
    <citation type="journal article" date="2014" name="Int. J. Syst. Evol. Microbiol.">
        <title>Complete genome sequence of Corynebacterium casei LMG S-19264T (=DSM 44701T), isolated from a smear-ripened cheese.</title>
        <authorList>
            <consortium name="US DOE Joint Genome Institute (JGI-PGF)"/>
            <person name="Walter F."/>
            <person name="Albersmeier A."/>
            <person name="Kalinowski J."/>
            <person name="Ruckert C."/>
        </authorList>
    </citation>
    <scope>NUCLEOTIDE SEQUENCE</scope>
    <source>
        <strain evidence="2">KCTC 12711</strain>
    </source>
</reference>
<feature type="chain" id="PRO_5037149348" description="DUF885 domain-containing protein" evidence="1">
    <location>
        <begin position="27"/>
        <end position="593"/>
    </location>
</feature>
<dbReference type="EMBL" id="BMXA01000003">
    <property type="protein sequence ID" value="GHA12079.1"/>
    <property type="molecule type" value="Genomic_DNA"/>
</dbReference>
<evidence type="ECO:0008006" key="4">
    <source>
        <dbReference type="Google" id="ProtNLM"/>
    </source>
</evidence>
<feature type="signal peptide" evidence="1">
    <location>
        <begin position="1"/>
        <end position="26"/>
    </location>
</feature>
<dbReference type="RefSeq" id="WP_189401011.1">
    <property type="nucleotide sequence ID" value="NZ_BMXA01000003.1"/>
</dbReference>
<dbReference type="PANTHER" id="PTHR33361:SF2">
    <property type="entry name" value="DUF885 DOMAIN-CONTAINING PROTEIN"/>
    <property type="match status" value="1"/>
</dbReference>
<protein>
    <recommendedName>
        <fullName evidence="4">DUF885 domain-containing protein</fullName>
    </recommendedName>
</protein>
<proteinExistence type="predicted"/>
<reference evidence="2" key="2">
    <citation type="submission" date="2020-09" db="EMBL/GenBank/DDBJ databases">
        <authorList>
            <person name="Sun Q."/>
            <person name="Kim S."/>
        </authorList>
    </citation>
    <scope>NUCLEOTIDE SEQUENCE</scope>
    <source>
        <strain evidence="2">KCTC 12711</strain>
    </source>
</reference>
<comment type="caution">
    <text evidence="2">The sequence shown here is derived from an EMBL/GenBank/DDBJ whole genome shotgun (WGS) entry which is preliminary data.</text>
</comment>
<dbReference type="InterPro" id="IPR010281">
    <property type="entry name" value="DUF885"/>
</dbReference>
<dbReference type="PANTHER" id="PTHR33361">
    <property type="entry name" value="GLR0591 PROTEIN"/>
    <property type="match status" value="1"/>
</dbReference>
<dbReference type="Proteomes" id="UP000614811">
    <property type="component" value="Unassembled WGS sequence"/>
</dbReference>
<keyword evidence="3" id="KW-1185">Reference proteome</keyword>
<name>A0A918VNA3_9GAMM</name>
<evidence type="ECO:0000256" key="1">
    <source>
        <dbReference type="SAM" id="SignalP"/>
    </source>
</evidence>
<evidence type="ECO:0000313" key="2">
    <source>
        <dbReference type="EMBL" id="GHA12079.1"/>
    </source>
</evidence>
<accession>A0A918VNA3</accession>
<keyword evidence="1" id="KW-0732">Signal</keyword>
<evidence type="ECO:0000313" key="3">
    <source>
        <dbReference type="Proteomes" id="UP000614811"/>
    </source>
</evidence>
<gene>
    <name evidence="2" type="ORF">GCM10008090_22410</name>
</gene>
<sequence>MKRRQCKLWAWAVLLSSAILSPTVLAAPDADTAFEALLEKHWNAQLAQNPTFATSLGARQYDHLLSDPSLEAYDREVAQAKDFTQALATIDATQLSAAHQVNYALLKLNLETSIEASEHGGKYMIITNRGGPHMNLTQLPARLPFFTKADYQSYVTRLGAMPEYLQRATERVRAGLDAGWVQPCVTMKGYEKSISAHLPEHLEDSVFLDPFDSQPSIMSDSEFKQLREQAAQTIENAVLPAMQRYATFYSEEYAPKCRNEVGTDSMPGGKAYYAHRVKRFTTTDRSADEVHQIGLAEVARIKAEMMDVIREAEFEGSFDEWLVYLRDNPDFYPKTAEERMQVAAAISKKMDGELPKLFGKLPRMPYGLKEIPLDIAEKTTTAYYSRPAGDGSRAGFYYVNTTLLETRPLYQLEALTLHEAVPGHHLQIALAQELDLPEFRRYGGQTVFVEGWALYAERLGLETGFYQTPYTNFGRLSYEMWRACRLVVDTGLHSKGWSRQQAIDYMAANSGLSMNNITSEVDRYISWPGQALAYKTGELKIRELRARAEQALGNQFDIRAFHDKLLENGAIPLSLLETIMTEWIAAQQDAVKS</sequence>